<reference evidence="1 2" key="2">
    <citation type="submission" date="2019-01" db="EMBL/GenBank/DDBJ databases">
        <title>Hymenobacter humicola sp. nov., isolated from soils in Antarctica.</title>
        <authorList>
            <person name="Sedlacek I."/>
            <person name="Holochova P."/>
            <person name="Kralova S."/>
            <person name="Pantucek R."/>
            <person name="Stankova E."/>
            <person name="Vrbovska V."/>
            <person name="Kristofova L."/>
            <person name="Svec P."/>
            <person name="Busse H.-J."/>
        </authorList>
    </citation>
    <scope>NUCLEOTIDE SEQUENCE [LARGE SCALE GENOMIC DNA]</scope>
    <source>
        <strain evidence="1 2">CCM 8852</strain>
    </source>
</reference>
<dbReference type="RefSeq" id="WP_119656528.1">
    <property type="nucleotide sequence ID" value="NZ_JBHUOI010000043.1"/>
</dbReference>
<keyword evidence="2" id="KW-1185">Reference proteome</keyword>
<name>A0A418QSK8_9BACT</name>
<dbReference type="PROSITE" id="PS51257">
    <property type="entry name" value="PROKAR_LIPOPROTEIN"/>
    <property type="match status" value="1"/>
</dbReference>
<comment type="caution">
    <text evidence="1">The sequence shown here is derived from an EMBL/GenBank/DDBJ whole genome shotgun (WGS) entry which is preliminary data.</text>
</comment>
<organism evidence="1 2">
    <name type="scientific">Hymenobacter rubripertinctus</name>
    <dbReference type="NCBI Taxonomy" id="2029981"/>
    <lineage>
        <taxon>Bacteria</taxon>
        <taxon>Pseudomonadati</taxon>
        <taxon>Bacteroidota</taxon>
        <taxon>Cytophagia</taxon>
        <taxon>Cytophagales</taxon>
        <taxon>Hymenobacteraceae</taxon>
        <taxon>Hymenobacter</taxon>
    </lineage>
</organism>
<evidence type="ECO:0000313" key="2">
    <source>
        <dbReference type="Proteomes" id="UP000284250"/>
    </source>
</evidence>
<dbReference type="EMBL" id="QYCN01000023">
    <property type="protein sequence ID" value="RIY08257.1"/>
    <property type="molecule type" value="Genomic_DNA"/>
</dbReference>
<gene>
    <name evidence="1" type="ORF">D0T11_14535</name>
</gene>
<proteinExistence type="predicted"/>
<accession>A0A418QSK8</accession>
<evidence type="ECO:0000313" key="1">
    <source>
        <dbReference type="EMBL" id="RIY08257.1"/>
    </source>
</evidence>
<dbReference type="Proteomes" id="UP000284250">
    <property type="component" value="Unassembled WGS sequence"/>
</dbReference>
<dbReference type="AlphaFoldDB" id="A0A418QSK8"/>
<protein>
    <recommendedName>
        <fullName evidence="3">Lipoprotein</fullName>
    </recommendedName>
</protein>
<dbReference type="OrthoDB" id="1448031at2"/>
<reference evidence="1 2" key="1">
    <citation type="submission" date="2018-09" db="EMBL/GenBank/DDBJ databases">
        <authorList>
            <person name="Zeman M."/>
            <person name="Pardy F."/>
        </authorList>
    </citation>
    <scope>NUCLEOTIDE SEQUENCE [LARGE SCALE GENOMIC DNA]</scope>
    <source>
        <strain evidence="1 2">CCM 8852</strain>
    </source>
</reference>
<sequence>MRQLSTLSGGLLLALGLSGCGTDCGLEPEPCESRQLTISSLEAEYGCTNTRYLNTEPTGAALIVRTQAEFDQRVSGACHPQIDFTKYDLVVGQQQQLGGAASSSVTYDYQLACPANERVLRVVLKMGVTNDLGSRSYHALVPKLAPTETVRVIVEVTQ</sequence>
<evidence type="ECO:0008006" key="3">
    <source>
        <dbReference type="Google" id="ProtNLM"/>
    </source>
</evidence>